<feature type="transmembrane region" description="Helical" evidence="1">
    <location>
        <begin position="177"/>
        <end position="195"/>
    </location>
</feature>
<evidence type="ECO:0000256" key="1">
    <source>
        <dbReference type="SAM" id="Phobius"/>
    </source>
</evidence>
<feature type="transmembrane region" description="Helical" evidence="1">
    <location>
        <begin position="353"/>
        <end position="373"/>
    </location>
</feature>
<feature type="transmembrane region" description="Helical" evidence="1">
    <location>
        <begin position="327"/>
        <end position="346"/>
    </location>
</feature>
<evidence type="ECO:0000313" key="2">
    <source>
        <dbReference type="EMBL" id="EUJ32745.1"/>
    </source>
</evidence>
<dbReference type="Pfam" id="PF19528">
    <property type="entry name" value="DUF6056"/>
    <property type="match status" value="1"/>
</dbReference>
<dbReference type="InterPro" id="IPR045691">
    <property type="entry name" value="DUF6056"/>
</dbReference>
<name>A0ABN0RG04_9LIST</name>
<keyword evidence="1" id="KW-0812">Transmembrane</keyword>
<keyword evidence="1" id="KW-1133">Transmembrane helix</keyword>
<protein>
    <submittedName>
        <fullName evidence="2">Uncharacterized protein</fullName>
    </submittedName>
</protein>
<feature type="transmembrane region" description="Helical" evidence="1">
    <location>
        <begin position="255"/>
        <end position="276"/>
    </location>
</feature>
<comment type="caution">
    <text evidence="2">The sequence shown here is derived from an EMBL/GenBank/DDBJ whole genome shotgun (WGS) entry which is preliminary data.</text>
</comment>
<keyword evidence="1" id="KW-0472">Membrane</keyword>
<feature type="transmembrane region" description="Helical" evidence="1">
    <location>
        <begin position="379"/>
        <end position="396"/>
    </location>
</feature>
<evidence type="ECO:0000313" key="3">
    <source>
        <dbReference type="Proteomes" id="UP000019249"/>
    </source>
</evidence>
<dbReference type="RefSeq" id="WP_036096968.1">
    <property type="nucleotide sequence ID" value="NZ_AODF01000010.1"/>
</dbReference>
<feature type="transmembrane region" description="Helical" evidence="1">
    <location>
        <begin position="153"/>
        <end position="171"/>
    </location>
</feature>
<reference evidence="2 3" key="1">
    <citation type="journal article" date="2014" name="Int. J. Syst. Evol. Microbiol.">
        <title>Listeria floridensis sp. nov., Listeria aquatica sp. nov., Listeria cornellensis sp. nov., Listeria riparia sp. nov. and Listeria grandensis sp. nov., from agricultural and natural environments.</title>
        <authorList>
            <person name="den Bakker H.C."/>
            <person name="Warchocki S."/>
            <person name="Wright E.M."/>
            <person name="Allred A.F."/>
            <person name="Ahlstrom C."/>
            <person name="Manuel C.S."/>
            <person name="Stasiewicz M.J."/>
            <person name="Burrell A."/>
            <person name="Roof S."/>
            <person name="Strawn L."/>
            <person name="Fortes E.D."/>
            <person name="Nightingale K.K."/>
            <person name="Kephart D."/>
            <person name="Wiedmann M."/>
        </authorList>
    </citation>
    <scope>NUCLEOTIDE SEQUENCE [LARGE SCALE GENOMIC DNA]</scope>
    <source>
        <strain evidence="2 3">FSL S10-1187</strain>
    </source>
</reference>
<organism evidence="2 3">
    <name type="scientific">Listeria floridensis FSL S10-1187</name>
    <dbReference type="NCBI Taxonomy" id="1265817"/>
    <lineage>
        <taxon>Bacteria</taxon>
        <taxon>Bacillati</taxon>
        <taxon>Bacillota</taxon>
        <taxon>Bacilli</taxon>
        <taxon>Bacillales</taxon>
        <taxon>Listeriaceae</taxon>
        <taxon>Listeria</taxon>
    </lineage>
</organism>
<gene>
    <name evidence="2" type="ORF">MFLO_06549</name>
</gene>
<feature type="transmembrane region" description="Helical" evidence="1">
    <location>
        <begin position="408"/>
        <end position="429"/>
    </location>
</feature>
<feature type="transmembrane region" description="Helical" evidence="1">
    <location>
        <begin position="202"/>
        <end position="222"/>
    </location>
</feature>
<proteinExistence type="predicted"/>
<accession>A0ABN0RG04</accession>
<dbReference type="EMBL" id="AODF01000010">
    <property type="protein sequence ID" value="EUJ32745.1"/>
    <property type="molecule type" value="Genomic_DNA"/>
</dbReference>
<dbReference type="Proteomes" id="UP000019249">
    <property type="component" value="Unassembled WGS sequence"/>
</dbReference>
<feature type="transmembrane region" description="Helical" evidence="1">
    <location>
        <begin position="71"/>
        <end position="90"/>
    </location>
</feature>
<feature type="transmembrane region" description="Helical" evidence="1">
    <location>
        <begin position="121"/>
        <end position="141"/>
    </location>
</feature>
<feature type="transmembrane region" description="Helical" evidence="1">
    <location>
        <begin position="288"/>
        <end position="307"/>
    </location>
</feature>
<feature type="transmembrane region" description="Helical" evidence="1">
    <location>
        <begin position="97"/>
        <end position="115"/>
    </location>
</feature>
<sequence>MMNKFNRIQITLFSMAILFFFLVLSYMTPLTHDDWTWGIHFGTDRLAEWFKDYNGRYMGNLTEILITRSNLARYLLMGVLGAALVVLPLFIAKTSRLALGFLSFFLILSVPLGMFKSTFAWTAGFANYNTAIFFILLYLLIVKNVFNQETPRYNTLAIWIALPLGFISQLFVEHATIYNVFAALFIIVYSFVKFRKYYVFQLLYFLGTIMGAVMMFTNSAYVKIFSGADNYRSVETDQGLLSQIYEVFYKDMYKLFIMNNMWLNIVLALVTILLLVKAGKNATTGLVIIKNSLVTILTIYALYVPIVKNTLHFNFFTDTFKNANFEAWLSVLFYLAILLSVLFFAASKIKVELLFYLLSAAFVSAPLFLITPIGSRCFVIPYLFFVLYIIRLLVYACESDWIQLSNWLVPLAAIAIVTSVAYGVIFYQIKTADDARMTYVSEQVSSDAKIIVLKRLPHEEFLWNSTPISGSLQEKTFKSYYKIPQKTKIIIQK</sequence>
<keyword evidence="3" id="KW-1185">Reference proteome</keyword>